<reference evidence="1" key="1">
    <citation type="submission" date="2021-02" db="EMBL/GenBank/DDBJ databases">
        <authorList>
            <person name="Nowell W R."/>
        </authorList>
    </citation>
    <scope>NUCLEOTIDE SEQUENCE</scope>
    <source>
        <strain evidence="1">Ploen Becks lab</strain>
    </source>
</reference>
<organism evidence="1 2">
    <name type="scientific">Brachionus calyciflorus</name>
    <dbReference type="NCBI Taxonomy" id="104777"/>
    <lineage>
        <taxon>Eukaryota</taxon>
        <taxon>Metazoa</taxon>
        <taxon>Spiralia</taxon>
        <taxon>Gnathifera</taxon>
        <taxon>Rotifera</taxon>
        <taxon>Eurotatoria</taxon>
        <taxon>Monogononta</taxon>
        <taxon>Pseudotrocha</taxon>
        <taxon>Ploima</taxon>
        <taxon>Brachionidae</taxon>
        <taxon>Brachionus</taxon>
    </lineage>
</organism>
<dbReference type="AlphaFoldDB" id="A0A814NN02"/>
<name>A0A814NN02_9BILA</name>
<keyword evidence="2" id="KW-1185">Reference proteome</keyword>
<protein>
    <submittedName>
        <fullName evidence="1">Uncharacterized protein</fullName>
    </submittedName>
</protein>
<comment type="caution">
    <text evidence="1">The sequence shown here is derived from an EMBL/GenBank/DDBJ whole genome shotgun (WGS) entry which is preliminary data.</text>
</comment>
<sequence>MGKRTLGCCSHVAAFVYFMGVGIYDTASIPKPGNRLQNILVPILNDSDEEDDNSTNNTETTIKRSISTASDIQNNLTRTKKKLNLIQSSL</sequence>
<evidence type="ECO:0000313" key="1">
    <source>
        <dbReference type="EMBL" id="CAF1095934.1"/>
    </source>
</evidence>
<proteinExistence type="predicted"/>
<accession>A0A814NN02</accession>
<evidence type="ECO:0000313" key="2">
    <source>
        <dbReference type="Proteomes" id="UP000663879"/>
    </source>
</evidence>
<dbReference type="Proteomes" id="UP000663879">
    <property type="component" value="Unassembled WGS sequence"/>
</dbReference>
<gene>
    <name evidence="1" type="ORF">OXX778_LOCUS20907</name>
</gene>
<dbReference type="EMBL" id="CAJNOC010007292">
    <property type="protein sequence ID" value="CAF1095934.1"/>
    <property type="molecule type" value="Genomic_DNA"/>
</dbReference>